<dbReference type="AlphaFoldDB" id="A0A921Z5P3"/>
<protein>
    <submittedName>
        <fullName evidence="1">Uncharacterized protein</fullName>
    </submittedName>
</protein>
<evidence type="ECO:0000313" key="1">
    <source>
        <dbReference type="EMBL" id="KAG6450999.1"/>
    </source>
</evidence>
<gene>
    <name evidence="1" type="ORF">O3G_MSEX006878</name>
</gene>
<keyword evidence="2" id="KW-1185">Reference proteome</keyword>
<evidence type="ECO:0000313" key="2">
    <source>
        <dbReference type="Proteomes" id="UP000791440"/>
    </source>
</evidence>
<reference evidence="1" key="1">
    <citation type="journal article" date="2016" name="Insect Biochem. Mol. Biol.">
        <title>Multifaceted biological insights from a draft genome sequence of the tobacco hornworm moth, Manduca sexta.</title>
        <authorList>
            <person name="Kanost M.R."/>
            <person name="Arrese E.L."/>
            <person name="Cao X."/>
            <person name="Chen Y.R."/>
            <person name="Chellapilla S."/>
            <person name="Goldsmith M.R."/>
            <person name="Grosse-Wilde E."/>
            <person name="Heckel D.G."/>
            <person name="Herndon N."/>
            <person name="Jiang H."/>
            <person name="Papanicolaou A."/>
            <person name="Qu J."/>
            <person name="Soulages J.L."/>
            <person name="Vogel H."/>
            <person name="Walters J."/>
            <person name="Waterhouse R.M."/>
            <person name="Ahn S.J."/>
            <person name="Almeida F.C."/>
            <person name="An C."/>
            <person name="Aqrawi P."/>
            <person name="Bretschneider A."/>
            <person name="Bryant W.B."/>
            <person name="Bucks S."/>
            <person name="Chao H."/>
            <person name="Chevignon G."/>
            <person name="Christen J.M."/>
            <person name="Clarke D.F."/>
            <person name="Dittmer N.T."/>
            <person name="Ferguson L.C.F."/>
            <person name="Garavelou S."/>
            <person name="Gordon K.H.J."/>
            <person name="Gunaratna R.T."/>
            <person name="Han Y."/>
            <person name="Hauser F."/>
            <person name="He Y."/>
            <person name="Heidel-Fischer H."/>
            <person name="Hirsh A."/>
            <person name="Hu Y."/>
            <person name="Jiang H."/>
            <person name="Kalra D."/>
            <person name="Klinner C."/>
            <person name="Konig C."/>
            <person name="Kovar C."/>
            <person name="Kroll A.R."/>
            <person name="Kuwar S.S."/>
            <person name="Lee S.L."/>
            <person name="Lehman R."/>
            <person name="Li K."/>
            <person name="Li Z."/>
            <person name="Liang H."/>
            <person name="Lovelace S."/>
            <person name="Lu Z."/>
            <person name="Mansfield J.H."/>
            <person name="McCulloch K.J."/>
            <person name="Mathew T."/>
            <person name="Morton B."/>
            <person name="Muzny D.M."/>
            <person name="Neunemann D."/>
            <person name="Ongeri F."/>
            <person name="Pauchet Y."/>
            <person name="Pu L.L."/>
            <person name="Pyrousis I."/>
            <person name="Rao X.J."/>
            <person name="Redding A."/>
            <person name="Roesel C."/>
            <person name="Sanchez-Gracia A."/>
            <person name="Schaack S."/>
            <person name="Shukla A."/>
            <person name="Tetreau G."/>
            <person name="Wang Y."/>
            <person name="Xiong G.H."/>
            <person name="Traut W."/>
            <person name="Walsh T.K."/>
            <person name="Worley K.C."/>
            <person name="Wu D."/>
            <person name="Wu W."/>
            <person name="Wu Y.Q."/>
            <person name="Zhang X."/>
            <person name="Zou Z."/>
            <person name="Zucker H."/>
            <person name="Briscoe A.D."/>
            <person name="Burmester T."/>
            <person name="Clem R.J."/>
            <person name="Feyereisen R."/>
            <person name="Grimmelikhuijzen C.J.P."/>
            <person name="Hamodrakas S.J."/>
            <person name="Hansson B.S."/>
            <person name="Huguet E."/>
            <person name="Jermiin L.S."/>
            <person name="Lan Q."/>
            <person name="Lehman H.K."/>
            <person name="Lorenzen M."/>
            <person name="Merzendorfer H."/>
            <person name="Michalopoulos I."/>
            <person name="Morton D.B."/>
            <person name="Muthukrishnan S."/>
            <person name="Oakeshott J.G."/>
            <person name="Palmer W."/>
            <person name="Park Y."/>
            <person name="Passarelli A.L."/>
            <person name="Rozas J."/>
            <person name="Schwartz L.M."/>
            <person name="Smith W."/>
            <person name="Southgate A."/>
            <person name="Vilcinskas A."/>
            <person name="Vogt R."/>
            <person name="Wang P."/>
            <person name="Werren J."/>
            <person name="Yu X.Q."/>
            <person name="Zhou J.J."/>
            <person name="Brown S.J."/>
            <person name="Scherer S.E."/>
            <person name="Richards S."/>
            <person name="Blissard G.W."/>
        </authorList>
    </citation>
    <scope>NUCLEOTIDE SEQUENCE</scope>
</reference>
<proteinExistence type="predicted"/>
<sequence>MEGCSAPLVVKFADTQKEKEQKKLQAMQASLWGLTTPVAPTAYLASEAALSPATQLQLLQQLQAVGLQQQLLQGQGSTLLQ</sequence>
<name>A0A921Z5P3_MANSE</name>
<reference evidence="1" key="2">
    <citation type="submission" date="2020-12" db="EMBL/GenBank/DDBJ databases">
        <authorList>
            <person name="Kanost M."/>
        </authorList>
    </citation>
    <scope>NUCLEOTIDE SEQUENCE</scope>
</reference>
<accession>A0A921Z5P3</accession>
<organism evidence="1 2">
    <name type="scientific">Manduca sexta</name>
    <name type="common">Tobacco hawkmoth</name>
    <name type="synonym">Tobacco hornworm</name>
    <dbReference type="NCBI Taxonomy" id="7130"/>
    <lineage>
        <taxon>Eukaryota</taxon>
        <taxon>Metazoa</taxon>
        <taxon>Ecdysozoa</taxon>
        <taxon>Arthropoda</taxon>
        <taxon>Hexapoda</taxon>
        <taxon>Insecta</taxon>
        <taxon>Pterygota</taxon>
        <taxon>Neoptera</taxon>
        <taxon>Endopterygota</taxon>
        <taxon>Lepidoptera</taxon>
        <taxon>Glossata</taxon>
        <taxon>Ditrysia</taxon>
        <taxon>Bombycoidea</taxon>
        <taxon>Sphingidae</taxon>
        <taxon>Sphinginae</taxon>
        <taxon>Sphingini</taxon>
        <taxon>Manduca</taxon>
    </lineage>
</organism>
<dbReference type="EMBL" id="JH668397">
    <property type="protein sequence ID" value="KAG6450999.1"/>
    <property type="molecule type" value="Genomic_DNA"/>
</dbReference>
<comment type="caution">
    <text evidence="1">The sequence shown here is derived from an EMBL/GenBank/DDBJ whole genome shotgun (WGS) entry which is preliminary data.</text>
</comment>
<dbReference type="Proteomes" id="UP000791440">
    <property type="component" value="Unassembled WGS sequence"/>
</dbReference>
<feature type="non-terminal residue" evidence="1">
    <location>
        <position position="81"/>
    </location>
</feature>